<protein>
    <recommendedName>
        <fullName evidence="3">DUF3822 domain-containing protein</fullName>
    </recommendedName>
</protein>
<dbReference type="EMBL" id="ACKS01000081">
    <property type="protein sequence ID" value="EFA43398.1"/>
    <property type="molecule type" value="Genomic_DNA"/>
</dbReference>
<evidence type="ECO:0000313" key="2">
    <source>
        <dbReference type="Proteomes" id="UP000003160"/>
    </source>
</evidence>
<dbReference type="Gene3D" id="3.30.420.250">
    <property type="match status" value="1"/>
</dbReference>
<organism evidence="1 2">
    <name type="scientific">Hallella bergensis DSM 17361</name>
    <dbReference type="NCBI Taxonomy" id="585502"/>
    <lineage>
        <taxon>Bacteria</taxon>
        <taxon>Pseudomonadati</taxon>
        <taxon>Bacteroidota</taxon>
        <taxon>Bacteroidia</taxon>
        <taxon>Bacteroidales</taxon>
        <taxon>Prevotellaceae</taxon>
        <taxon>Hallella</taxon>
    </lineage>
</organism>
<reference evidence="1 2" key="1">
    <citation type="submission" date="2009-10" db="EMBL/GenBank/DDBJ databases">
        <authorList>
            <person name="Qin X."/>
            <person name="Bachman B."/>
            <person name="Battles P."/>
            <person name="Bell A."/>
            <person name="Bess C."/>
            <person name="Bickham C."/>
            <person name="Chaboub L."/>
            <person name="Chen D."/>
            <person name="Coyle M."/>
            <person name="Deiros D.R."/>
            <person name="Dinh H."/>
            <person name="Forbes L."/>
            <person name="Fowler G."/>
            <person name="Francisco L."/>
            <person name="Fu Q."/>
            <person name="Gubbala S."/>
            <person name="Hale W."/>
            <person name="Han Y."/>
            <person name="Hemphill L."/>
            <person name="Highlander S.K."/>
            <person name="Hirani K."/>
            <person name="Hogues M."/>
            <person name="Jackson L."/>
            <person name="Jakkamsetti A."/>
            <person name="Javaid M."/>
            <person name="Jiang H."/>
            <person name="Korchina V."/>
            <person name="Kovar C."/>
            <person name="Lara F."/>
            <person name="Lee S."/>
            <person name="Mata R."/>
            <person name="Mathew T."/>
            <person name="Moen C."/>
            <person name="Morales K."/>
            <person name="Munidasa M."/>
            <person name="Nazareth L."/>
            <person name="Ngo R."/>
            <person name="Nguyen L."/>
            <person name="Okwuonu G."/>
            <person name="Ongeri F."/>
            <person name="Patil S."/>
            <person name="Petrosino J."/>
            <person name="Pham C."/>
            <person name="Pham P."/>
            <person name="Pu L.-L."/>
            <person name="Puazo M."/>
            <person name="Raj R."/>
            <person name="Reid J."/>
            <person name="Rouhana J."/>
            <person name="Saada N."/>
            <person name="Shang Y."/>
            <person name="Simmons D."/>
            <person name="Thornton R."/>
            <person name="Warren J."/>
            <person name="Weissenberger G."/>
            <person name="Zhang J."/>
            <person name="Zhang L."/>
            <person name="Zhou C."/>
            <person name="Zhu D."/>
            <person name="Muzny D."/>
            <person name="Worley K."/>
            <person name="Gibbs R."/>
        </authorList>
    </citation>
    <scope>NUCLEOTIDE SEQUENCE [LARGE SCALE GENOMIC DNA]</scope>
    <source>
        <strain evidence="1 2">DSM 17361</strain>
    </source>
</reference>
<dbReference type="CDD" id="cd24013">
    <property type="entry name" value="ASKHA_ATPase_BT3980-like"/>
    <property type="match status" value="1"/>
</dbReference>
<dbReference type="Proteomes" id="UP000003160">
    <property type="component" value="Unassembled WGS sequence"/>
</dbReference>
<comment type="caution">
    <text evidence="1">The sequence shown here is derived from an EMBL/GenBank/DDBJ whole genome shotgun (WGS) entry which is preliminary data.</text>
</comment>
<name>D1PYY2_9BACT</name>
<evidence type="ECO:0000313" key="1">
    <source>
        <dbReference type="EMBL" id="EFA43398.1"/>
    </source>
</evidence>
<sequence length="264" mass="30690">MNYSKLPRMTIRVSKGSLAFAIADKQSEDQLIFRPYTIKSGVSISANLREAFKTEDLLQHPTTRARVLVNAPVLLLPIEEYDEKNCETLYMHSFPDTEGCSMMSNVLPDLNAVALFAINKDLKLVVEDHYSDIKITTLMLPVWRYMHQRSFIGIRRKLYAHFHDHQLELFSFERNRFVFSNRYDVKHAKDALYFILFVWRELALDQQKDELYLSGDIIDREALVEQLLAHLRKVTVINPSADFNRAPMTKIQGITMDLLTLYLG</sequence>
<dbReference type="AlphaFoldDB" id="D1PYY2"/>
<gene>
    <name evidence="1" type="ORF">HMPREF0645_2167</name>
</gene>
<evidence type="ECO:0008006" key="3">
    <source>
        <dbReference type="Google" id="ProtNLM"/>
    </source>
</evidence>
<dbReference type="InterPro" id="IPR024213">
    <property type="entry name" value="DUF3822"/>
</dbReference>
<keyword evidence="2" id="KW-1185">Reference proteome</keyword>
<dbReference type="Pfam" id="PF12864">
    <property type="entry name" value="DUF3822"/>
    <property type="match status" value="1"/>
</dbReference>
<dbReference type="HOGENOM" id="CLU_081202_1_0_10"/>
<proteinExistence type="predicted"/>
<accession>D1PYY2</accession>
<dbReference type="Gene3D" id="3.30.420.260">
    <property type="match status" value="1"/>
</dbReference>
<dbReference type="RefSeq" id="WP_007174270.1">
    <property type="nucleotide sequence ID" value="NZ_GG704781.1"/>
</dbReference>
<dbReference type="eggNOG" id="ENOG502ZZ44">
    <property type="taxonomic scope" value="Bacteria"/>
</dbReference>